<evidence type="ECO:0000256" key="3">
    <source>
        <dbReference type="ARBA" id="ARBA00023163"/>
    </source>
</evidence>
<dbReference type="PANTHER" id="PTHR40055">
    <property type="entry name" value="TRANSCRIPTIONAL REGULATOR YGIV-RELATED"/>
    <property type="match status" value="1"/>
</dbReference>
<dbReference type="GO" id="GO:0003700">
    <property type="term" value="F:DNA-binding transcription factor activity"/>
    <property type="evidence" value="ECO:0007669"/>
    <property type="project" value="InterPro"/>
</dbReference>
<dbReference type="InterPro" id="IPR029442">
    <property type="entry name" value="GyrI-like"/>
</dbReference>
<comment type="caution">
    <text evidence="5">The sequence shown here is derived from an EMBL/GenBank/DDBJ whole genome shotgun (WGS) entry which is preliminary data.</text>
</comment>
<dbReference type="InterPro" id="IPR010499">
    <property type="entry name" value="AraC_E-bd"/>
</dbReference>
<dbReference type="InterPro" id="IPR009057">
    <property type="entry name" value="Homeodomain-like_sf"/>
</dbReference>
<dbReference type="SUPFAM" id="SSF46689">
    <property type="entry name" value="Homeodomain-like"/>
    <property type="match status" value="2"/>
</dbReference>
<dbReference type="AlphaFoldDB" id="A0A1E5IU42"/>
<dbReference type="PROSITE" id="PS01124">
    <property type="entry name" value="HTH_ARAC_FAMILY_2"/>
    <property type="match status" value="1"/>
</dbReference>
<keyword evidence="3" id="KW-0804">Transcription</keyword>
<feature type="domain" description="HTH araC/xylS-type" evidence="4">
    <location>
        <begin position="14"/>
        <end position="113"/>
    </location>
</feature>
<dbReference type="InterPro" id="IPR011256">
    <property type="entry name" value="Reg_factor_effector_dom_sf"/>
</dbReference>
<name>A0A1E5IU42_SHECO</name>
<evidence type="ECO:0000313" key="5">
    <source>
        <dbReference type="EMBL" id="OEG73463.1"/>
    </source>
</evidence>
<keyword evidence="1" id="KW-0805">Transcription regulation</keyword>
<protein>
    <submittedName>
        <fullName evidence="5">AraC family transcriptional regulator</fullName>
    </submittedName>
</protein>
<reference evidence="5 6" key="1">
    <citation type="submission" date="2016-07" db="EMBL/GenBank/DDBJ databases">
        <title>Whole-genome of two Shewanella species isolated from a digestive organ of sea cucumber Apostichopus japonicus Selenka 1867.</title>
        <authorList>
            <person name="Hong H.-H."/>
            <person name="Choi H."/>
            <person name="Cheon S."/>
            <person name="Oh J.-S."/>
            <person name="Lee H.-G."/>
            <person name="Park C."/>
        </authorList>
    </citation>
    <scope>NUCLEOTIDE SEQUENCE [LARGE SCALE GENOMIC DNA]</scope>
    <source>
        <strain evidence="5 6">CSB03KR</strain>
    </source>
</reference>
<dbReference type="SMART" id="SM00342">
    <property type="entry name" value="HTH_ARAC"/>
    <property type="match status" value="1"/>
</dbReference>
<evidence type="ECO:0000256" key="1">
    <source>
        <dbReference type="ARBA" id="ARBA00023015"/>
    </source>
</evidence>
<dbReference type="Pfam" id="PF12833">
    <property type="entry name" value="HTH_18"/>
    <property type="match status" value="1"/>
</dbReference>
<dbReference type="Gene3D" id="1.10.10.60">
    <property type="entry name" value="Homeodomain-like"/>
    <property type="match status" value="2"/>
</dbReference>
<evidence type="ECO:0000259" key="4">
    <source>
        <dbReference type="PROSITE" id="PS01124"/>
    </source>
</evidence>
<dbReference type="Proteomes" id="UP000095230">
    <property type="component" value="Unassembled WGS sequence"/>
</dbReference>
<dbReference type="Pfam" id="PF06445">
    <property type="entry name" value="GyrI-like"/>
    <property type="match status" value="1"/>
</dbReference>
<dbReference type="PRINTS" id="PR00032">
    <property type="entry name" value="HTHARAC"/>
</dbReference>
<dbReference type="SUPFAM" id="SSF55136">
    <property type="entry name" value="Probable bacterial effector-binding domain"/>
    <property type="match status" value="1"/>
</dbReference>
<keyword evidence="2" id="KW-0238">DNA-binding</keyword>
<dbReference type="InterPro" id="IPR018060">
    <property type="entry name" value="HTH_AraC"/>
</dbReference>
<proteinExistence type="predicted"/>
<dbReference type="InterPro" id="IPR020449">
    <property type="entry name" value="Tscrpt_reg_AraC-type_HTH"/>
</dbReference>
<evidence type="ECO:0000256" key="2">
    <source>
        <dbReference type="ARBA" id="ARBA00023125"/>
    </source>
</evidence>
<dbReference type="PANTHER" id="PTHR40055:SF1">
    <property type="entry name" value="TRANSCRIPTIONAL REGULATOR YGIV-RELATED"/>
    <property type="match status" value="1"/>
</dbReference>
<dbReference type="EMBL" id="MCBT01000043">
    <property type="protein sequence ID" value="OEG73463.1"/>
    <property type="molecule type" value="Genomic_DNA"/>
</dbReference>
<dbReference type="SMART" id="SM00871">
    <property type="entry name" value="AraC_E_bind"/>
    <property type="match status" value="1"/>
</dbReference>
<organism evidence="5 6">
    <name type="scientific">Shewanella colwelliana</name>
    <name type="common">Alteromonas colwelliana</name>
    <dbReference type="NCBI Taxonomy" id="23"/>
    <lineage>
        <taxon>Bacteria</taxon>
        <taxon>Pseudomonadati</taxon>
        <taxon>Pseudomonadota</taxon>
        <taxon>Gammaproteobacteria</taxon>
        <taxon>Alteromonadales</taxon>
        <taxon>Shewanellaceae</taxon>
        <taxon>Shewanella</taxon>
    </lineage>
</organism>
<evidence type="ECO:0000313" key="6">
    <source>
        <dbReference type="Proteomes" id="UP000095230"/>
    </source>
</evidence>
<dbReference type="GO" id="GO:0043565">
    <property type="term" value="F:sequence-specific DNA binding"/>
    <property type="evidence" value="ECO:0007669"/>
    <property type="project" value="InterPro"/>
</dbReference>
<dbReference type="Gene3D" id="3.20.80.10">
    <property type="entry name" value="Regulatory factor, effector binding domain"/>
    <property type="match status" value="1"/>
</dbReference>
<dbReference type="PROSITE" id="PS00041">
    <property type="entry name" value="HTH_ARAC_FAMILY_1"/>
    <property type="match status" value="1"/>
</dbReference>
<dbReference type="OrthoDB" id="282744at2"/>
<dbReference type="RefSeq" id="WP_069671589.1">
    <property type="nucleotide sequence ID" value="NZ_MCBT01000043.1"/>
</dbReference>
<dbReference type="STRING" id="23.BEL05_14125"/>
<gene>
    <name evidence="5" type="ORF">BEL05_14125</name>
</gene>
<dbReference type="InterPro" id="IPR018062">
    <property type="entry name" value="HTH_AraC-typ_CS"/>
</dbReference>
<dbReference type="InterPro" id="IPR050908">
    <property type="entry name" value="SmbC-like"/>
</dbReference>
<accession>A0A1E5IU42</accession>
<sequence length="288" mass="33027">MNKEAQHLYSTRIEAVCDYIAKHLEQPLSVEQLSAVAHFSKYHFHRQFQVYTGINVGKYITMLRLKRASYRLVFHPQLKITDIALSAGFENSESFSRAFKAQFQQTPSQFRLTPKWEAWSAQYANVNITRRETVQVNISQTSNIKVAALEHQGSPASLNQSIQQFITWRKQSGESPLDSSQTLGIPLNDPNTVTPDAFRFDICGSVNQDVAANDFGVITKIIPGGRCAVIRHHGSHDQMDAKIYQFYREWLPDSGEELRDFPLYFEYHNFFPEVAEHELVTDIYFALS</sequence>